<dbReference type="PANTHER" id="PTHR43355">
    <property type="entry name" value="FLAVIN REDUCTASE (NADPH)"/>
    <property type="match status" value="1"/>
</dbReference>
<dbReference type="Pfam" id="PF13460">
    <property type="entry name" value="NAD_binding_10"/>
    <property type="match status" value="1"/>
</dbReference>
<feature type="domain" description="NAD(P)-binding" evidence="1">
    <location>
        <begin position="7"/>
        <end position="191"/>
    </location>
</feature>
<dbReference type="RefSeq" id="WP_213409542.1">
    <property type="nucleotide sequence ID" value="NZ_CP074441.1"/>
</dbReference>
<name>A0ABT3E3X8_9LACO</name>
<reference evidence="2 3" key="1">
    <citation type="submission" date="2022-10" db="EMBL/GenBank/DDBJ databases">
        <title>Weissella fermenti sp. nov., isolated from fermented cabbage.</title>
        <authorList>
            <person name="Lee J.K."/>
            <person name="Baek J.H."/>
            <person name="Choi D.G."/>
            <person name="Kim J.M."/>
            <person name="Jeon C.O."/>
        </authorList>
    </citation>
    <scope>NUCLEOTIDE SEQUENCE [LARGE SCALE GENOMIC DNA]</scope>
    <source>
        <strain evidence="2 3">KACC 18534</strain>
    </source>
</reference>
<evidence type="ECO:0000313" key="2">
    <source>
        <dbReference type="EMBL" id="MCW0953119.1"/>
    </source>
</evidence>
<comment type="caution">
    <text evidence="2">The sequence shown here is derived from an EMBL/GenBank/DDBJ whole genome shotgun (WGS) entry which is preliminary data.</text>
</comment>
<organism evidence="2 3">
    <name type="scientific">Weissella ceti</name>
    <dbReference type="NCBI Taxonomy" id="759620"/>
    <lineage>
        <taxon>Bacteria</taxon>
        <taxon>Bacillati</taxon>
        <taxon>Bacillota</taxon>
        <taxon>Bacilli</taxon>
        <taxon>Lactobacillales</taxon>
        <taxon>Lactobacillaceae</taxon>
        <taxon>Weissella</taxon>
    </lineage>
</organism>
<evidence type="ECO:0000259" key="1">
    <source>
        <dbReference type="Pfam" id="PF13460"/>
    </source>
</evidence>
<dbReference type="PANTHER" id="PTHR43355:SF2">
    <property type="entry name" value="FLAVIN REDUCTASE (NADPH)"/>
    <property type="match status" value="1"/>
</dbReference>
<dbReference type="InterPro" id="IPR036291">
    <property type="entry name" value="NAD(P)-bd_dom_sf"/>
</dbReference>
<keyword evidence="3" id="KW-1185">Reference proteome</keyword>
<sequence>MKVGIIGATGKLGSLLVERSLKEGYETTAIVRHPEKLTNTNDLVVEKKDLFDLITQDIEKFDVVINAYNAPSDDLKQFSTSMQKLMDIFQGTKTRLIIAGGAGVSYLPDHSRVIDSPDLPAFIKPLAENEVAAYELLKNDTSFNWLYMTPPLDMQFDAPHTGHHYFSGENLGVDENGKSYISYADYADAFMDEINSGNKHQPMGVYDK</sequence>
<accession>A0ABT3E3X8</accession>
<dbReference type="InterPro" id="IPR016040">
    <property type="entry name" value="NAD(P)-bd_dom"/>
</dbReference>
<dbReference type="EMBL" id="JAOZFE010000003">
    <property type="protein sequence ID" value="MCW0953119.1"/>
    <property type="molecule type" value="Genomic_DNA"/>
</dbReference>
<protein>
    <submittedName>
        <fullName evidence="2">NAD(P)H-binding protein</fullName>
    </submittedName>
</protein>
<dbReference type="Proteomes" id="UP001526225">
    <property type="component" value="Unassembled WGS sequence"/>
</dbReference>
<dbReference type="SUPFAM" id="SSF51735">
    <property type="entry name" value="NAD(P)-binding Rossmann-fold domains"/>
    <property type="match status" value="1"/>
</dbReference>
<evidence type="ECO:0000313" key="3">
    <source>
        <dbReference type="Proteomes" id="UP001526225"/>
    </source>
</evidence>
<gene>
    <name evidence="2" type="ORF">OIT44_03400</name>
</gene>
<dbReference type="Gene3D" id="3.40.50.720">
    <property type="entry name" value="NAD(P)-binding Rossmann-like Domain"/>
    <property type="match status" value="1"/>
</dbReference>
<proteinExistence type="predicted"/>
<dbReference type="InterPro" id="IPR051606">
    <property type="entry name" value="Polyketide_Oxido-like"/>
</dbReference>